<dbReference type="Pfam" id="PF24809">
    <property type="entry name" value="DUF7708"/>
    <property type="match status" value="1"/>
</dbReference>
<feature type="domain" description="DUF7708" evidence="1">
    <location>
        <begin position="141"/>
        <end position="277"/>
    </location>
</feature>
<gene>
    <name evidence="2" type="ORF">CNYM01_06681</name>
</gene>
<dbReference type="OrthoDB" id="4840035at2759"/>
<reference evidence="2 3" key="1">
    <citation type="submission" date="2014-02" db="EMBL/GenBank/DDBJ databases">
        <title>The genome sequence of Colletotrichum nymphaeae SA-01.</title>
        <authorList>
            <person name="Baroncelli R."/>
            <person name="Thon M.R."/>
        </authorList>
    </citation>
    <scope>NUCLEOTIDE SEQUENCE [LARGE SCALE GENOMIC DNA]</scope>
    <source>
        <strain evidence="2 3">SA-01</strain>
    </source>
</reference>
<evidence type="ECO:0000313" key="3">
    <source>
        <dbReference type="Proteomes" id="UP000070054"/>
    </source>
</evidence>
<protein>
    <recommendedName>
        <fullName evidence="1">DUF7708 domain-containing protein</fullName>
    </recommendedName>
</protein>
<dbReference type="Proteomes" id="UP000070054">
    <property type="component" value="Unassembled WGS sequence"/>
</dbReference>
<evidence type="ECO:0000259" key="1">
    <source>
        <dbReference type="Pfam" id="PF24809"/>
    </source>
</evidence>
<dbReference type="AlphaFoldDB" id="A0A135RW95"/>
<dbReference type="InterPro" id="IPR056125">
    <property type="entry name" value="DUF7708"/>
</dbReference>
<organism evidence="2 3">
    <name type="scientific">Colletotrichum nymphaeae SA-01</name>
    <dbReference type="NCBI Taxonomy" id="1460502"/>
    <lineage>
        <taxon>Eukaryota</taxon>
        <taxon>Fungi</taxon>
        <taxon>Dikarya</taxon>
        <taxon>Ascomycota</taxon>
        <taxon>Pezizomycotina</taxon>
        <taxon>Sordariomycetes</taxon>
        <taxon>Hypocreomycetidae</taxon>
        <taxon>Glomerellales</taxon>
        <taxon>Glomerellaceae</taxon>
        <taxon>Colletotrichum</taxon>
        <taxon>Colletotrichum acutatum species complex</taxon>
    </lineage>
</organism>
<proteinExistence type="predicted"/>
<accession>A0A135RW95</accession>
<evidence type="ECO:0000313" key="2">
    <source>
        <dbReference type="EMBL" id="KXH27777.1"/>
    </source>
</evidence>
<comment type="caution">
    <text evidence="2">The sequence shown here is derived from an EMBL/GenBank/DDBJ whole genome shotgun (WGS) entry which is preliminary data.</text>
</comment>
<dbReference type="EMBL" id="JEMN01001752">
    <property type="protein sequence ID" value="KXH27777.1"/>
    <property type="molecule type" value="Genomic_DNA"/>
</dbReference>
<keyword evidence="3" id="KW-1185">Reference proteome</keyword>
<name>A0A135RW95_9PEZI</name>
<sequence length="651" mass="73232">MISESVKVAEPALQIVRRYTDQMQQEGTRGNLGQALVTKADFERREEALGRSTPQVSALESLEIYQDTNLGDIDLHEAALLADISRELEAQWPKVVKSLPKSERDSIPSKPDIRTLARLFSQAQNKLNAKSNSKSGKIKSWFVGVAKSINNHKYLLRLLPEGDKYTSVLVGSFTVLIQVAVTYNETAENVSDCLERLSSQVPLLEEALRANSRHPYIKWQVSKYYCHFFRFLVHLLTEWLSCSSSKRFFKSFGDSILSACDSAIRKMTACKDDIMHRIILMQQHTITDIFTKLDQIGSFVQAGLVGTAVDRSRLCDAPRASSTIELPSSKTLPQSYNPDARSEKVVTVKFRGSDQEFDCSGGQREIEPELVEDELAEENEFWTFERMKESLKHLDTFHQDAHISSLTSPLKQVSVSAEMRADLVKMVSSRQSAALWIEGPANSLRCQDNNDLPSQATLLAAQMVHDLGQLNIPTLCHFIHRPKKASLDRERALLDMVYSLVYQISRALPEHAQFEAGIVEKVKSISPVPQTRSEVTRSLAPAINLLESLLEYLPPLLFCVVDGFQLLVRQSNSPEMKAATKHFIACICEAATRQLIDQPSIFKSLWTTDGPCRDLQQARRSRVLAHLGYEDDEEFESLALRGREMSPLTEG</sequence>